<evidence type="ECO:0000313" key="1">
    <source>
        <dbReference type="EMBL" id="ELY96994.1"/>
    </source>
</evidence>
<proteinExistence type="predicted"/>
<reference evidence="1 2" key="1">
    <citation type="journal article" date="2014" name="PLoS Genet.">
        <title>Phylogenetically driven sequencing of extremely halophilic archaea reveals strategies for static and dynamic osmo-response.</title>
        <authorList>
            <person name="Becker E.A."/>
            <person name="Seitzer P.M."/>
            <person name="Tritt A."/>
            <person name="Larsen D."/>
            <person name="Krusor M."/>
            <person name="Yao A.I."/>
            <person name="Wu D."/>
            <person name="Madern D."/>
            <person name="Eisen J.A."/>
            <person name="Darling A.E."/>
            <person name="Facciotti M.T."/>
        </authorList>
    </citation>
    <scope>NUCLEOTIDE SEQUENCE [LARGE SCALE GENOMIC DNA]</scope>
    <source>
        <strain evidence="1 2">JCM 10990</strain>
    </source>
</reference>
<organism evidence="1 2">
    <name type="scientific">Natrialba chahannaoensis JCM 10990</name>
    <dbReference type="NCBI Taxonomy" id="1227492"/>
    <lineage>
        <taxon>Archaea</taxon>
        <taxon>Methanobacteriati</taxon>
        <taxon>Methanobacteriota</taxon>
        <taxon>Stenosarchaea group</taxon>
        <taxon>Halobacteria</taxon>
        <taxon>Halobacteriales</taxon>
        <taxon>Natrialbaceae</taxon>
        <taxon>Natrialba</taxon>
    </lineage>
</organism>
<dbReference type="EMBL" id="AOIN01000078">
    <property type="protein sequence ID" value="ELY96994.1"/>
    <property type="molecule type" value="Genomic_DNA"/>
</dbReference>
<evidence type="ECO:0000313" key="2">
    <source>
        <dbReference type="Proteomes" id="UP000011693"/>
    </source>
</evidence>
<name>M0AER2_9EURY</name>
<gene>
    <name evidence="1" type="ORF">C482_14524</name>
</gene>
<evidence type="ECO:0008006" key="3">
    <source>
        <dbReference type="Google" id="ProtNLM"/>
    </source>
</evidence>
<accession>M0AER2</accession>
<keyword evidence="2" id="KW-1185">Reference proteome</keyword>
<dbReference type="InterPro" id="IPR009467">
    <property type="entry name" value="Glycolipid-bd_prot_put"/>
</dbReference>
<dbReference type="Pfam" id="PF06475">
    <property type="entry name" value="Glycolipid_bind"/>
    <property type="match status" value="1"/>
</dbReference>
<dbReference type="AlphaFoldDB" id="M0AER2"/>
<dbReference type="SUPFAM" id="SSF159275">
    <property type="entry name" value="PA1994-like"/>
    <property type="match status" value="1"/>
</dbReference>
<sequence length="195" mass="21564">MNRDVFWIPADGVGIESLHLREDSTAVNAESVVVGVADGESFRVQYEIDCDHHYRVQRVGITTLSRESESLSLQADGEGTWTDARGEAVAKLDGCTDIDISVTPFTNTVPIRRLELGRNESAEIETVYIAVPELRVETATQRYMCLDPLDENGGRYRYESLSSGFTAELPVDSDGLVTTYPELFKQVSPTERSGP</sequence>
<dbReference type="Proteomes" id="UP000011693">
    <property type="component" value="Unassembled WGS sequence"/>
</dbReference>
<dbReference type="PATRIC" id="fig|1227492.4.peg.2883"/>
<dbReference type="OrthoDB" id="302903at2157"/>
<comment type="caution">
    <text evidence="1">The sequence shown here is derived from an EMBL/GenBank/DDBJ whole genome shotgun (WGS) entry which is preliminary data.</text>
</comment>
<protein>
    <recommendedName>
        <fullName evidence="3">Glycolipid-binding domain-containing protein</fullName>
    </recommendedName>
</protein>
<dbReference type="RefSeq" id="WP_006168393.1">
    <property type="nucleotide sequence ID" value="NZ_AOIN01000078.1"/>
</dbReference>